<reference evidence="2 3" key="1">
    <citation type="submission" date="2006-10" db="EMBL/GenBank/DDBJ databases">
        <title>The Genome Sequence of Batrachochytrium dendrobatidis JEL423.</title>
        <authorList>
            <consortium name="The Broad Institute Genome Sequencing Platform"/>
            <person name="Birren B."/>
            <person name="Lander E."/>
            <person name="Galagan J."/>
            <person name="Cuomo C."/>
            <person name="Devon K."/>
            <person name="Jaffe D."/>
            <person name="Butler J."/>
            <person name="Alvarez P."/>
            <person name="Gnerre S."/>
            <person name="Grabherr M."/>
            <person name="Kleber M."/>
            <person name="Mauceli E."/>
            <person name="Brockman W."/>
            <person name="Young S."/>
            <person name="LaButti K."/>
            <person name="Sykes S."/>
            <person name="DeCaprio D."/>
            <person name="Crawford M."/>
            <person name="Koehrsen M."/>
            <person name="Engels R."/>
            <person name="Montgomery P."/>
            <person name="Pearson M."/>
            <person name="Howarth C."/>
            <person name="Larson L."/>
            <person name="White J."/>
            <person name="O'Leary S."/>
            <person name="Kodira C."/>
            <person name="Zeng Q."/>
            <person name="Yandava C."/>
            <person name="Alvarado L."/>
            <person name="Longcore J."/>
            <person name="James T."/>
        </authorList>
    </citation>
    <scope>NUCLEOTIDE SEQUENCE [LARGE SCALE GENOMIC DNA]</scope>
    <source>
        <strain evidence="2 3">JEL423</strain>
    </source>
</reference>
<evidence type="ECO:0000256" key="1">
    <source>
        <dbReference type="ARBA" id="ARBA00006082"/>
    </source>
</evidence>
<dbReference type="Gene3D" id="3.30.565.10">
    <property type="entry name" value="Histidine kinase-like ATPase, C-terminal domain"/>
    <property type="match status" value="1"/>
</dbReference>
<dbReference type="AlphaFoldDB" id="A0A177WKQ5"/>
<dbReference type="OrthoDB" id="10263226at2759"/>
<dbReference type="STRING" id="403673.A0A177WKQ5"/>
<organism evidence="2 3">
    <name type="scientific">Batrachochytrium dendrobatidis (strain JEL423)</name>
    <dbReference type="NCBI Taxonomy" id="403673"/>
    <lineage>
        <taxon>Eukaryota</taxon>
        <taxon>Fungi</taxon>
        <taxon>Fungi incertae sedis</taxon>
        <taxon>Chytridiomycota</taxon>
        <taxon>Chytridiomycota incertae sedis</taxon>
        <taxon>Chytridiomycetes</taxon>
        <taxon>Rhizophydiales</taxon>
        <taxon>Rhizophydiales incertae sedis</taxon>
        <taxon>Batrachochytrium</taxon>
    </lineage>
</organism>
<protein>
    <recommendedName>
        <fullName evidence="4">DNA mismatch repair protein MutL</fullName>
    </recommendedName>
</protein>
<dbReference type="Pfam" id="PF13589">
    <property type="entry name" value="HATPase_c_3"/>
    <property type="match status" value="1"/>
</dbReference>
<evidence type="ECO:0000313" key="3">
    <source>
        <dbReference type="Proteomes" id="UP000077115"/>
    </source>
</evidence>
<gene>
    <name evidence="2" type="ORF">BDEG_24395</name>
</gene>
<dbReference type="GO" id="GO:0006298">
    <property type="term" value="P:mismatch repair"/>
    <property type="evidence" value="ECO:0007669"/>
    <property type="project" value="InterPro"/>
</dbReference>
<dbReference type="GO" id="GO:0140664">
    <property type="term" value="F:ATP-dependent DNA damage sensor activity"/>
    <property type="evidence" value="ECO:0007669"/>
    <property type="project" value="InterPro"/>
</dbReference>
<proteinExistence type="inferred from homology"/>
<comment type="similarity">
    <text evidence="1">Belongs to the DNA mismatch repair MutL/HexB family.</text>
</comment>
<dbReference type="PANTHER" id="PTHR10073">
    <property type="entry name" value="DNA MISMATCH REPAIR PROTEIN MLH, PMS, MUTL"/>
    <property type="match status" value="1"/>
</dbReference>
<dbReference type="VEuPathDB" id="FungiDB:BDEG_24395"/>
<accession>A0A177WKQ5</accession>
<reference evidence="2 3" key="2">
    <citation type="submission" date="2016-05" db="EMBL/GenBank/DDBJ databases">
        <title>Lineage-specific infection strategies underlie the spectrum of fungal disease in amphibians.</title>
        <authorList>
            <person name="Cuomo C.A."/>
            <person name="Farrer R.A."/>
            <person name="James T."/>
            <person name="Longcore J."/>
            <person name="Birren B."/>
        </authorList>
    </citation>
    <scope>NUCLEOTIDE SEQUENCE [LARGE SCALE GENOMIC DNA]</scope>
    <source>
        <strain evidence="2 3">JEL423</strain>
    </source>
</reference>
<dbReference type="GO" id="GO:0032300">
    <property type="term" value="C:mismatch repair complex"/>
    <property type="evidence" value="ECO:0007669"/>
    <property type="project" value="InterPro"/>
</dbReference>
<dbReference type="Proteomes" id="UP000077115">
    <property type="component" value="Unassembled WGS sequence"/>
</dbReference>
<dbReference type="PANTHER" id="PTHR10073:SF12">
    <property type="entry name" value="DNA MISMATCH REPAIR PROTEIN MLH1"/>
    <property type="match status" value="1"/>
</dbReference>
<dbReference type="SUPFAM" id="SSF55874">
    <property type="entry name" value="ATPase domain of HSP90 chaperone/DNA topoisomerase II/histidine kinase"/>
    <property type="match status" value="1"/>
</dbReference>
<sequence>MTLQVLSSETAKRLSSAQVVISPESVLKELIENAVDAGSSSVQIRVKDAGMTLISVKDNGCGIPVSDILLALQRHTTNKITCFDDVLTVQTFGFRGEGISV</sequence>
<name>A0A177WKQ5_BATDL</name>
<dbReference type="InterPro" id="IPR036890">
    <property type="entry name" value="HATPase_C_sf"/>
</dbReference>
<dbReference type="EMBL" id="DS022304">
    <property type="protein sequence ID" value="OAJ40689.1"/>
    <property type="molecule type" value="Genomic_DNA"/>
</dbReference>
<evidence type="ECO:0008006" key="4">
    <source>
        <dbReference type="Google" id="ProtNLM"/>
    </source>
</evidence>
<dbReference type="InterPro" id="IPR038973">
    <property type="entry name" value="MutL/Mlh/Pms-like"/>
</dbReference>
<dbReference type="GO" id="GO:0016887">
    <property type="term" value="F:ATP hydrolysis activity"/>
    <property type="evidence" value="ECO:0007669"/>
    <property type="project" value="InterPro"/>
</dbReference>
<dbReference type="eggNOG" id="KOG1979">
    <property type="taxonomic scope" value="Eukaryota"/>
</dbReference>
<evidence type="ECO:0000313" key="2">
    <source>
        <dbReference type="EMBL" id="OAJ40689.1"/>
    </source>
</evidence>